<gene>
    <name evidence="2" type="ORF">H0921_00830</name>
</gene>
<feature type="region of interest" description="Disordered" evidence="1">
    <location>
        <begin position="195"/>
        <end position="217"/>
    </location>
</feature>
<evidence type="ECO:0000313" key="2">
    <source>
        <dbReference type="EMBL" id="MBA2224701.1"/>
    </source>
</evidence>
<evidence type="ECO:0000256" key="1">
    <source>
        <dbReference type="SAM" id="MobiDB-lite"/>
    </source>
</evidence>
<sequence>MQPQRWKIVERLIRQIEGTLQGTKGRLVLAIAPEPLEVVLYETPVLVKGQPPQNPLRGFIQEAVSVLKQPTAAEIACLLCLPTGVVEIVLSDLQQMGAVVSDMAGRWRVPEGAPRFETGNNDPPIWRRTRRLVCYWPERQILLPILPRMRLRDLVELDIHKLQGELAERYQEIASWSEVEGLKRGCPATVRILPLRDEQPPPANNTTKSSTSPDAPVAKEEVLVTRCRLDVIALVWASLRSGVWEITSRLWSRPVPPENSDGVPFAPGEPFPGLALLEQLLVGGSKKPSVSELKLDDLAKLFSPNPEAWRALLDEQDLASQLRRDLDGESPALLVAEQSQAAESRRWIGLPTRLSQQARLIGWIENLATTVE</sequence>
<keyword evidence="3" id="KW-1185">Reference proteome</keyword>
<proteinExistence type="predicted"/>
<protein>
    <submittedName>
        <fullName evidence="2">DUF742 domain-containing protein</fullName>
    </submittedName>
</protein>
<accession>A0A7V8VB30</accession>
<dbReference type="EMBL" id="JACEFB010000001">
    <property type="protein sequence ID" value="MBA2224701.1"/>
    <property type="molecule type" value="Genomic_DNA"/>
</dbReference>
<name>A0A7V8VB30_9BACT</name>
<reference evidence="2 3" key="1">
    <citation type="submission" date="2020-07" db="EMBL/GenBank/DDBJ databases">
        <title>Thermogemmata thermophila gen. nov., sp. nov., a novel moderate thermophilic planctomycete from a Kamchatka hot spring.</title>
        <authorList>
            <person name="Elcheninov A.G."/>
            <person name="Podosokorskaya O.A."/>
            <person name="Kovaleva O.L."/>
            <person name="Novikov A."/>
            <person name="Bonch-Osmolovskaya E.A."/>
            <person name="Toshchakov S.V."/>
            <person name="Kublanov I.V."/>
        </authorList>
    </citation>
    <scope>NUCLEOTIDE SEQUENCE [LARGE SCALE GENOMIC DNA]</scope>
    <source>
        <strain evidence="2 3">2918</strain>
    </source>
</reference>
<feature type="compositionally biased region" description="Polar residues" evidence="1">
    <location>
        <begin position="204"/>
        <end position="213"/>
    </location>
</feature>
<comment type="caution">
    <text evidence="2">The sequence shown here is derived from an EMBL/GenBank/DDBJ whole genome shotgun (WGS) entry which is preliminary data.</text>
</comment>
<evidence type="ECO:0000313" key="3">
    <source>
        <dbReference type="Proteomes" id="UP000542342"/>
    </source>
</evidence>
<dbReference type="Proteomes" id="UP000542342">
    <property type="component" value="Unassembled WGS sequence"/>
</dbReference>
<dbReference type="AlphaFoldDB" id="A0A7V8VB30"/>
<organism evidence="2 3">
    <name type="scientific">Thermogemmata fonticola</name>
    <dbReference type="NCBI Taxonomy" id="2755323"/>
    <lineage>
        <taxon>Bacteria</taxon>
        <taxon>Pseudomonadati</taxon>
        <taxon>Planctomycetota</taxon>
        <taxon>Planctomycetia</taxon>
        <taxon>Gemmatales</taxon>
        <taxon>Gemmataceae</taxon>
        <taxon>Thermogemmata</taxon>
    </lineage>
</organism>